<proteinExistence type="predicted"/>
<dbReference type="InterPro" id="IPR053468">
    <property type="entry name" value="ComGE-like"/>
</dbReference>
<dbReference type="RefSeq" id="WP_069661768.1">
    <property type="nucleotide sequence ID" value="NZ_JBHUJJ010000001.1"/>
</dbReference>
<keyword evidence="1" id="KW-0812">Transmembrane</keyword>
<dbReference type="NCBIfam" id="NF041013">
    <property type="entry name" value="T4P_ComGE"/>
    <property type="match status" value="1"/>
</dbReference>
<dbReference type="EMBL" id="MIJY01000001">
    <property type="protein sequence ID" value="OEG20458.1"/>
    <property type="molecule type" value="Genomic_DNA"/>
</dbReference>
<evidence type="ECO:0000256" key="1">
    <source>
        <dbReference type="SAM" id="Phobius"/>
    </source>
</evidence>
<comment type="caution">
    <text evidence="2">The sequence shown here is derived from an EMBL/GenBank/DDBJ whole genome shotgun (WGS) entry which is preliminary data.</text>
</comment>
<evidence type="ECO:0000313" key="3">
    <source>
        <dbReference type="Proteomes" id="UP000095094"/>
    </source>
</evidence>
<name>A0A1E5H656_9ENTE</name>
<keyword evidence="1" id="KW-1133">Transmembrane helix</keyword>
<reference evidence="3" key="1">
    <citation type="submission" date="2016-09" db="EMBL/GenBank/DDBJ databases">
        <authorList>
            <person name="Gulvik C.A."/>
        </authorList>
    </citation>
    <scope>NUCLEOTIDE SEQUENCE [LARGE SCALE GENOMIC DNA]</scope>
    <source>
        <strain evidence="3">LMG 8895</strain>
    </source>
</reference>
<dbReference type="Proteomes" id="UP000095094">
    <property type="component" value="Unassembled WGS sequence"/>
</dbReference>
<sequence>MLKKSLNYKGYILFESLISLGIMSILIGSFMSLNTFVLMKKTKSIDQLAMHRILYEEMTQYEHHEGVLQKTIWTNNKEYSLYMHKTKDKIVKVEITDGDERFILEKK</sequence>
<gene>
    <name evidence="2" type="ORF">BCR25_01160</name>
</gene>
<feature type="transmembrane region" description="Helical" evidence="1">
    <location>
        <begin position="12"/>
        <end position="33"/>
    </location>
</feature>
<evidence type="ECO:0000313" key="2">
    <source>
        <dbReference type="EMBL" id="OEG20458.1"/>
    </source>
</evidence>
<keyword evidence="3" id="KW-1185">Reference proteome</keyword>
<organism evidence="2 3">
    <name type="scientific">Enterococcus termitis</name>
    <dbReference type="NCBI Taxonomy" id="332950"/>
    <lineage>
        <taxon>Bacteria</taxon>
        <taxon>Bacillati</taxon>
        <taxon>Bacillota</taxon>
        <taxon>Bacilli</taxon>
        <taxon>Lactobacillales</taxon>
        <taxon>Enterococcaceae</taxon>
        <taxon>Enterococcus</taxon>
    </lineage>
</organism>
<keyword evidence="1" id="KW-0472">Membrane</keyword>
<dbReference type="AlphaFoldDB" id="A0A1E5H656"/>
<accession>A0A1E5H656</accession>
<evidence type="ECO:0008006" key="4">
    <source>
        <dbReference type="Google" id="ProtNLM"/>
    </source>
</evidence>
<protein>
    <recommendedName>
        <fullName evidence="4">Type II secretion system protein</fullName>
    </recommendedName>
</protein>